<organism evidence="2">
    <name type="scientific">Anopheles braziliensis</name>
    <dbReference type="NCBI Taxonomy" id="58242"/>
    <lineage>
        <taxon>Eukaryota</taxon>
        <taxon>Metazoa</taxon>
        <taxon>Ecdysozoa</taxon>
        <taxon>Arthropoda</taxon>
        <taxon>Hexapoda</taxon>
        <taxon>Insecta</taxon>
        <taxon>Pterygota</taxon>
        <taxon>Neoptera</taxon>
        <taxon>Endopterygota</taxon>
        <taxon>Diptera</taxon>
        <taxon>Nematocera</taxon>
        <taxon>Culicoidea</taxon>
        <taxon>Culicidae</taxon>
        <taxon>Anophelinae</taxon>
        <taxon>Anopheles</taxon>
    </lineage>
</organism>
<keyword evidence="1" id="KW-0472">Membrane</keyword>
<dbReference type="EMBL" id="GGFM01008582">
    <property type="protein sequence ID" value="MBW29333.1"/>
    <property type="molecule type" value="Transcribed_RNA"/>
</dbReference>
<accession>A0A2M3ZLG1</accession>
<reference evidence="2" key="1">
    <citation type="submission" date="2018-01" db="EMBL/GenBank/DDBJ databases">
        <title>An insight into the sialome of Amazonian anophelines.</title>
        <authorList>
            <person name="Ribeiro J.M."/>
            <person name="Scarpassa V."/>
            <person name="Calvo E."/>
        </authorList>
    </citation>
    <scope>NUCLEOTIDE SEQUENCE</scope>
    <source>
        <tissue evidence="2">Salivary glands</tissue>
    </source>
</reference>
<feature type="transmembrane region" description="Helical" evidence="1">
    <location>
        <begin position="12"/>
        <end position="33"/>
    </location>
</feature>
<dbReference type="AlphaFoldDB" id="A0A2M3ZLG1"/>
<feature type="transmembrane region" description="Helical" evidence="1">
    <location>
        <begin position="39"/>
        <end position="58"/>
    </location>
</feature>
<sequence>MLLLFLSFLKILFGVYRALLLLLLLLLTLLIGAQISSSFLNAVPVFLPALLHAALFSVKSNNNPRNRSNNT</sequence>
<evidence type="ECO:0000313" key="2">
    <source>
        <dbReference type="EMBL" id="MBW29333.1"/>
    </source>
</evidence>
<keyword evidence="1" id="KW-1133">Transmembrane helix</keyword>
<keyword evidence="1" id="KW-0812">Transmembrane</keyword>
<protein>
    <submittedName>
        <fullName evidence="2">Uncharacterized protein</fullName>
    </submittedName>
</protein>
<name>A0A2M3ZLG1_9DIPT</name>
<evidence type="ECO:0000256" key="1">
    <source>
        <dbReference type="SAM" id="Phobius"/>
    </source>
</evidence>
<proteinExistence type="predicted"/>